<proteinExistence type="predicted"/>
<protein>
    <submittedName>
        <fullName evidence="2">Uncharacterized protein</fullName>
    </submittedName>
</protein>
<dbReference type="HOGENOM" id="CLU_1697217_0_0_1"/>
<accession>K1R815</accession>
<dbReference type="EMBL" id="JH816237">
    <property type="protein sequence ID" value="EKC30071.1"/>
    <property type="molecule type" value="Genomic_DNA"/>
</dbReference>
<evidence type="ECO:0000256" key="1">
    <source>
        <dbReference type="SAM" id="MobiDB-lite"/>
    </source>
</evidence>
<name>K1R815_MAGGI</name>
<organism evidence="2">
    <name type="scientific">Magallana gigas</name>
    <name type="common">Pacific oyster</name>
    <name type="synonym">Crassostrea gigas</name>
    <dbReference type="NCBI Taxonomy" id="29159"/>
    <lineage>
        <taxon>Eukaryota</taxon>
        <taxon>Metazoa</taxon>
        <taxon>Spiralia</taxon>
        <taxon>Lophotrochozoa</taxon>
        <taxon>Mollusca</taxon>
        <taxon>Bivalvia</taxon>
        <taxon>Autobranchia</taxon>
        <taxon>Pteriomorphia</taxon>
        <taxon>Ostreida</taxon>
        <taxon>Ostreoidea</taxon>
        <taxon>Ostreidae</taxon>
        <taxon>Magallana</taxon>
    </lineage>
</organism>
<sequence>MDHRDAIEGIYIATEKHPSEADSRVRMSRDNYRGSRMSTKSRKKVGFAEDVKSEERESRSRGRSKFRQRRSKSQDVKSNRSSSLSKKRDHSLISLVRTGSRASVRSLVKLFENVGGRLASLVEQLAGTAPNLQAPVFIDRYLYLMCSHHWEGFDV</sequence>
<feature type="compositionally biased region" description="Basic and acidic residues" evidence="1">
    <location>
        <begin position="46"/>
        <end position="60"/>
    </location>
</feature>
<feature type="compositionally biased region" description="Basic and acidic residues" evidence="1">
    <location>
        <begin position="14"/>
        <end position="33"/>
    </location>
</feature>
<feature type="region of interest" description="Disordered" evidence="1">
    <location>
        <begin position="1"/>
        <end position="90"/>
    </location>
</feature>
<reference evidence="2" key="1">
    <citation type="journal article" date="2012" name="Nature">
        <title>The oyster genome reveals stress adaptation and complexity of shell formation.</title>
        <authorList>
            <person name="Zhang G."/>
            <person name="Fang X."/>
            <person name="Guo X."/>
            <person name="Li L."/>
            <person name="Luo R."/>
            <person name="Xu F."/>
            <person name="Yang P."/>
            <person name="Zhang L."/>
            <person name="Wang X."/>
            <person name="Qi H."/>
            <person name="Xiong Z."/>
            <person name="Que H."/>
            <person name="Xie Y."/>
            <person name="Holland P.W."/>
            <person name="Paps J."/>
            <person name="Zhu Y."/>
            <person name="Wu F."/>
            <person name="Chen Y."/>
            <person name="Wang J."/>
            <person name="Peng C."/>
            <person name="Meng J."/>
            <person name="Yang L."/>
            <person name="Liu J."/>
            <person name="Wen B."/>
            <person name="Zhang N."/>
            <person name="Huang Z."/>
            <person name="Zhu Q."/>
            <person name="Feng Y."/>
            <person name="Mount A."/>
            <person name="Hedgecock D."/>
            <person name="Xu Z."/>
            <person name="Liu Y."/>
            <person name="Domazet-Loso T."/>
            <person name="Du Y."/>
            <person name="Sun X."/>
            <person name="Zhang S."/>
            <person name="Liu B."/>
            <person name="Cheng P."/>
            <person name="Jiang X."/>
            <person name="Li J."/>
            <person name="Fan D."/>
            <person name="Wang W."/>
            <person name="Fu W."/>
            <person name="Wang T."/>
            <person name="Wang B."/>
            <person name="Zhang J."/>
            <person name="Peng Z."/>
            <person name="Li Y."/>
            <person name="Li N."/>
            <person name="Wang J."/>
            <person name="Chen M."/>
            <person name="He Y."/>
            <person name="Tan F."/>
            <person name="Song X."/>
            <person name="Zheng Q."/>
            <person name="Huang R."/>
            <person name="Yang H."/>
            <person name="Du X."/>
            <person name="Chen L."/>
            <person name="Yang M."/>
            <person name="Gaffney P.M."/>
            <person name="Wang S."/>
            <person name="Luo L."/>
            <person name="She Z."/>
            <person name="Ming Y."/>
            <person name="Huang W."/>
            <person name="Zhang S."/>
            <person name="Huang B."/>
            <person name="Zhang Y."/>
            <person name="Qu T."/>
            <person name="Ni P."/>
            <person name="Miao G."/>
            <person name="Wang J."/>
            <person name="Wang Q."/>
            <person name="Steinberg C.E."/>
            <person name="Wang H."/>
            <person name="Li N."/>
            <person name="Qian L."/>
            <person name="Zhang G."/>
            <person name="Li Y."/>
            <person name="Yang H."/>
            <person name="Liu X."/>
            <person name="Wang J."/>
            <person name="Yin Y."/>
            <person name="Wang J."/>
        </authorList>
    </citation>
    <scope>NUCLEOTIDE SEQUENCE [LARGE SCALE GENOMIC DNA]</scope>
    <source>
        <strain evidence="2">05x7-T-G4-1.051#20</strain>
    </source>
</reference>
<gene>
    <name evidence="2" type="ORF">CGI_10006499</name>
</gene>
<feature type="compositionally biased region" description="Basic residues" evidence="1">
    <location>
        <begin position="61"/>
        <end position="71"/>
    </location>
</feature>
<evidence type="ECO:0000313" key="2">
    <source>
        <dbReference type="EMBL" id="EKC30071.1"/>
    </source>
</evidence>
<dbReference type="AlphaFoldDB" id="K1R815"/>
<dbReference type="InParanoid" id="K1R815"/>